<dbReference type="InterPro" id="IPR008928">
    <property type="entry name" value="6-hairpin_glycosidase_sf"/>
</dbReference>
<dbReference type="GO" id="GO:0008422">
    <property type="term" value="F:beta-glucosidase activity"/>
    <property type="evidence" value="ECO:0007669"/>
    <property type="project" value="TreeGrafter"/>
</dbReference>
<dbReference type="InterPro" id="IPR006775">
    <property type="entry name" value="GH116_catalytic"/>
</dbReference>
<dbReference type="Pfam" id="PF04685">
    <property type="entry name" value="DUF608"/>
    <property type="match status" value="1"/>
</dbReference>
<dbReference type="GO" id="GO:0006680">
    <property type="term" value="P:glucosylceramide catabolic process"/>
    <property type="evidence" value="ECO:0007669"/>
    <property type="project" value="InterPro"/>
</dbReference>
<organism evidence="3 4">
    <name type="scientific">Quercus suber</name>
    <name type="common">Cork oak</name>
    <dbReference type="NCBI Taxonomy" id="58331"/>
    <lineage>
        <taxon>Eukaryota</taxon>
        <taxon>Viridiplantae</taxon>
        <taxon>Streptophyta</taxon>
        <taxon>Embryophyta</taxon>
        <taxon>Tracheophyta</taxon>
        <taxon>Spermatophyta</taxon>
        <taxon>Magnoliopsida</taxon>
        <taxon>eudicotyledons</taxon>
        <taxon>Gunneridae</taxon>
        <taxon>Pentapetalae</taxon>
        <taxon>rosids</taxon>
        <taxon>fabids</taxon>
        <taxon>Fagales</taxon>
        <taxon>Fagaceae</taxon>
        <taxon>Quercus</taxon>
    </lineage>
</organism>
<dbReference type="Gene3D" id="1.50.10.10">
    <property type="match status" value="1"/>
</dbReference>
<dbReference type="Pfam" id="PF12215">
    <property type="entry name" value="Glyco_hydr_116N"/>
    <property type="match status" value="1"/>
</dbReference>
<dbReference type="SUPFAM" id="SSF48208">
    <property type="entry name" value="Six-hairpin glycosidases"/>
    <property type="match status" value="1"/>
</dbReference>
<feature type="domain" description="Glycosyl-hydrolase family 116 catalytic region" evidence="1">
    <location>
        <begin position="560"/>
        <end position="920"/>
    </location>
</feature>
<evidence type="ECO:0000259" key="2">
    <source>
        <dbReference type="Pfam" id="PF12215"/>
    </source>
</evidence>
<dbReference type="InterPro" id="IPR012341">
    <property type="entry name" value="6hp_glycosidase-like_sf"/>
</dbReference>
<dbReference type="FunFam" id="1.50.10.10:FF:000006">
    <property type="entry name" value="Non-lysosomal glucosylceramidase"/>
    <property type="match status" value="1"/>
</dbReference>
<dbReference type="GO" id="GO:0005975">
    <property type="term" value="P:carbohydrate metabolic process"/>
    <property type="evidence" value="ECO:0007669"/>
    <property type="project" value="InterPro"/>
</dbReference>
<dbReference type="GO" id="GO:0004348">
    <property type="term" value="F:glucosylceramidase activity"/>
    <property type="evidence" value="ECO:0007669"/>
    <property type="project" value="InterPro"/>
</dbReference>
<dbReference type="EMBL" id="PKMF04000247">
    <property type="protein sequence ID" value="KAK7841126.1"/>
    <property type="molecule type" value="Genomic_DNA"/>
</dbReference>
<proteinExistence type="predicted"/>
<dbReference type="PANTHER" id="PTHR12654">
    <property type="entry name" value="BILE ACID BETA-GLUCOSIDASE-RELATED"/>
    <property type="match status" value="1"/>
</dbReference>
<keyword evidence="4" id="KW-1185">Reference proteome</keyword>
<protein>
    <submittedName>
        <fullName evidence="3">Non-lysosomal glucosylceramidase</fullName>
    </submittedName>
</protein>
<evidence type="ECO:0000259" key="1">
    <source>
        <dbReference type="Pfam" id="PF04685"/>
    </source>
</evidence>
<dbReference type="InterPro" id="IPR024462">
    <property type="entry name" value="GH116_N"/>
</dbReference>
<gene>
    <name evidence="3" type="primary">Gba2_1</name>
    <name evidence="3" type="ORF">CFP56_015759</name>
</gene>
<sequence>MAKARTCIATIFKSTIEATLEAAAWTSRGKMFEGKVLGNGLVEEERELSKSSTNKVDPGIPALLTWQRKLNSEGSALSEFSLNLKEIVQMAPIGFRLWRHVREEAAKGNGVTINPFVRRLVTSCHGIPLGGIGSGSIGRSYRGEFQRWQLFPRICEEKPVLANQFSVFVKRSSGEKYSTVLCPGSPEVLKETAVSGIGSWDWNLNGGNSTYHALFPRSWTVYEGEPDPELKMVCRQISPVIPHNYKESSFPVTVFTFTLYNSGKTAADVNLLFTWANSVGGLSEFSGQHFNSKITMKDGVHGVLLHHKTANERPPVTFAIAAEETEGVHVSECPYFVISGNSQGITAKDMWQEIKEYGSFERLSSTEMSVPSEPGSSIGAAIAASLTIPSNAVRSVTFSLAWDCPEVNFSSGKTYYRRYTKFYGTHGDAAAKIAHYAILENGHWESQIDAWQRPILEDKRLPEWYPITLFNELYYLNSGGTIWTDGSPPVYSLGSIVQRKFSLDSSRPGLKDIIDVPHQNDTAGDILERMTSVLDQIHTTTSSNSAFGPNLLQKGEENIGQFLYFEGIEYHMWNTCDTHFYSSFALVMLFPKLELSIQRDFAAAVMMHDPSKMKLLRDGEWVGRKVLGAVPHDIGMNDPWFEVNAYSLNNTDRWKDLNPKFVLQVYRDVVATGDKNFAQAVWPSVYVAMAYMEQFDKNGDGMIENEGFPDQTYDTWSVTGVSAYSGGLWVAALQAASAMAREVGDKASEDYFWFKFQKAKAVYDKLWNGSYFNYDSSGRSSSSSIQADQLAGQWYARACGLLPIVDEDKAKSALEKVFNYNVSKLKNGRWGAVNGMLPDGNVDMSSMQSREIWPGVTYAVAATMIHEDMIDMAFQTAVGVYEAAWSKEGLGYSFQTPEAWNSKDQYRSMCYMRPLAIWAMQWALTRPNLLDAEARQEVKEDFMFVHHYGFSKVACLLKLPEEGKSRSLLQSLYEFALTRVGI</sequence>
<dbReference type="AlphaFoldDB" id="A0AAW0KR46"/>
<dbReference type="GO" id="GO:0016020">
    <property type="term" value="C:membrane"/>
    <property type="evidence" value="ECO:0007669"/>
    <property type="project" value="InterPro"/>
</dbReference>
<accession>A0AAW0KR46</accession>
<dbReference type="PIRSF" id="PIRSF028944">
    <property type="entry name" value="Beta_gluc_GBA2"/>
    <property type="match status" value="1"/>
</dbReference>
<name>A0AAW0KR46_QUESU</name>
<dbReference type="InterPro" id="IPR014551">
    <property type="entry name" value="B_Glucosidase_GBA2-typ"/>
</dbReference>
<dbReference type="InterPro" id="IPR052566">
    <property type="entry name" value="Non-lysos_glucosylceramidase"/>
</dbReference>
<reference evidence="3 4" key="1">
    <citation type="journal article" date="2018" name="Sci. Data">
        <title>The draft genome sequence of cork oak.</title>
        <authorList>
            <person name="Ramos A.M."/>
            <person name="Usie A."/>
            <person name="Barbosa P."/>
            <person name="Barros P.M."/>
            <person name="Capote T."/>
            <person name="Chaves I."/>
            <person name="Simoes F."/>
            <person name="Abreu I."/>
            <person name="Carrasquinho I."/>
            <person name="Faro C."/>
            <person name="Guimaraes J.B."/>
            <person name="Mendonca D."/>
            <person name="Nobrega F."/>
            <person name="Rodrigues L."/>
            <person name="Saibo N.J.M."/>
            <person name="Varela M.C."/>
            <person name="Egas C."/>
            <person name="Matos J."/>
            <person name="Miguel C.M."/>
            <person name="Oliveira M.M."/>
            <person name="Ricardo C.P."/>
            <person name="Goncalves S."/>
        </authorList>
    </citation>
    <scope>NUCLEOTIDE SEQUENCE [LARGE SCALE GENOMIC DNA]</scope>
    <source>
        <strain evidence="4">cv. HL8</strain>
    </source>
</reference>
<evidence type="ECO:0000313" key="3">
    <source>
        <dbReference type="EMBL" id="KAK7841126.1"/>
    </source>
</evidence>
<comment type="caution">
    <text evidence="3">The sequence shown here is derived from an EMBL/GenBank/DDBJ whole genome shotgun (WGS) entry which is preliminary data.</text>
</comment>
<evidence type="ECO:0000313" key="4">
    <source>
        <dbReference type="Proteomes" id="UP000237347"/>
    </source>
</evidence>
<dbReference type="Proteomes" id="UP000237347">
    <property type="component" value="Unassembled WGS sequence"/>
</dbReference>
<dbReference type="PANTHER" id="PTHR12654:SF3">
    <property type="entry name" value="NON-LYSOSOMAL GLUCOSYLCERAMIDASE"/>
    <property type="match status" value="1"/>
</dbReference>
<feature type="domain" description="Glycosyl-hydrolase family 116 N-terminal" evidence="2">
    <location>
        <begin position="126"/>
        <end position="444"/>
    </location>
</feature>